<reference evidence="1" key="1">
    <citation type="submission" date="2021-01" db="EMBL/GenBank/DDBJ databases">
        <title>Microvirga sp.</title>
        <authorList>
            <person name="Kim M.K."/>
        </authorList>
    </citation>
    <scope>NUCLEOTIDE SEQUENCE</scope>
    <source>
        <strain evidence="1">5420S-16</strain>
    </source>
</reference>
<dbReference type="EMBL" id="JAEQMY010000070">
    <property type="protein sequence ID" value="MBL0407244.1"/>
    <property type="molecule type" value="Genomic_DNA"/>
</dbReference>
<name>A0A936ZM75_9HYPH</name>
<evidence type="ECO:0000313" key="2">
    <source>
        <dbReference type="Proteomes" id="UP000605848"/>
    </source>
</evidence>
<accession>A0A936ZM75</accession>
<dbReference type="RefSeq" id="WP_202064256.1">
    <property type="nucleotide sequence ID" value="NZ_JAEQMY010000070.1"/>
</dbReference>
<dbReference type="Proteomes" id="UP000605848">
    <property type="component" value="Unassembled WGS sequence"/>
</dbReference>
<protein>
    <submittedName>
        <fullName evidence="1">Uncharacterized protein</fullName>
    </submittedName>
</protein>
<gene>
    <name evidence="1" type="ORF">JKG68_25270</name>
</gene>
<dbReference type="AlphaFoldDB" id="A0A936ZM75"/>
<comment type="caution">
    <text evidence="1">The sequence shown here is derived from an EMBL/GenBank/DDBJ whole genome shotgun (WGS) entry which is preliminary data.</text>
</comment>
<organism evidence="1 2">
    <name type="scientific">Microvirga aerilata</name>
    <dbReference type="NCBI Taxonomy" id="670292"/>
    <lineage>
        <taxon>Bacteria</taxon>
        <taxon>Pseudomonadati</taxon>
        <taxon>Pseudomonadota</taxon>
        <taxon>Alphaproteobacteria</taxon>
        <taxon>Hyphomicrobiales</taxon>
        <taxon>Methylobacteriaceae</taxon>
        <taxon>Microvirga</taxon>
    </lineage>
</organism>
<sequence>MSTQYSLKEKSLSIAHAPPAPSAHAVTPLMERLQSCRNRYQLACAGYRSELNEIRDQAFQIGLQLRDNPEAWAWLIADPFWQGRRGHKPRPEHRADPFRWVLAYVFQAVDENDRKRVSKVAASLRVRDHAETVRHPFAANAACSREGYEPATSMETTRREDEHASLLGAKVLGRRASHPESAQRSAEPQPRTLLLELTAKQWDVLSTYRCGSTFLLVLHQGGSEDRVRFNVASAKLYRVTKPSPALRR</sequence>
<evidence type="ECO:0000313" key="1">
    <source>
        <dbReference type="EMBL" id="MBL0407244.1"/>
    </source>
</evidence>
<keyword evidence="2" id="KW-1185">Reference proteome</keyword>
<proteinExistence type="predicted"/>